<dbReference type="SUPFAM" id="SSF54001">
    <property type="entry name" value="Cysteine proteinases"/>
    <property type="match status" value="1"/>
</dbReference>
<feature type="domain" description="NlpC/P60" evidence="5">
    <location>
        <begin position="67"/>
        <end position="214"/>
    </location>
</feature>
<dbReference type="RefSeq" id="WP_158514611.1">
    <property type="nucleotide sequence ID" value="NZ_CP012886.2"/>
</dbReference>
<evidence type="ECO:0000256" key="2">
    <source>
        <dbReference type="ARBA" id="ARBA00022670"/>
    </source>
</evidence>
<dbReference type="InterPro" id="IPR038765">
    <property type="entry name" value="Papain-like_cys_pep_sf"/>
</dbReference>
<organism evidence="6 7">
    <name type="scientific">Mycobacterium intracellulare subsp. chimaera</name>
    <dbReference type="NCBI Taxonomy" id="222805"/>
    <lineage>
        <taxon>Bacteria</taxon>
        <taxon>Bacillati</taxon>
        <taxon>Actinomycetota</taxon>
        <taxon>Actinomycetes</taxon>
        <taxon>Mycobacteriales</taxon>
        <taxon>Mycobacteriaceae</taxon>
        <taxon>Mycobacterium</taxon>
        <taxon>Mycobacterium avium complex (MAC)</taxon>
    </lineage>
</organism>
<comment type="caution">
    <text evidence="6">The sequence shown here is derived from an EMBL/GenBank/DDBJ whole genome shotgun (WGS) entry which is preliminary data.</text>
</comment>
<reference evidence="7" key="1">
    <citation type="submission" date="2023-06" db="EMBL/GenBank/DDBJ databases">
        <title>Itaconate inhibition of nontuberculous mycobacteria.</title>
        <authorList>
            <person name="Spilker T."/>
        </authorList>
    </citation>
    <scope>NUCLEOTIDE SEQUENCE [LARGE SCALE GENOMIC DNA]</scope>
    <source>
        <strain evidence="7">FLAC1071</strain>
    </source>
</reference>
<evidence type="ECO:0000313" key="6">
    <source>
        <dbReference type="EMBL" id="MDM3929848.1"/>
    </source>
</evidence>
<gene>
    <name evidence="6" type="ORF">QRB35_28110</name>
</gene>
<dbReference type="EMBL" id="JASZZX010000048">
    <property type="protein sequence ID" value="MDM3929848.1"/>
    <property type="molecule type" value="Genomic_DNA"/>
</dbReference>
<dbReference type="InterPro" id="IPR051794">
    <property type="entry name" value="PG_Endopeptidase_C40"/>
</dbReference>
<protein>
    <submittedName>
        <fullName evidence="6">NlpC/P60 family protein</fullName>
    </submittedName>
</protein>
<evidence type="ECO:0000256" key="3">
    <source>
        <dbReference type="ARBA" id="ARBA00022801"/>
    </source>
</evidence>
<dbReference type="PANTHER" id="PTHR47359">
    <property type="entry name" value="PEPTIDOGLYCAN DL-ENDOPEPTIDASE CWLO"/>
    <property type="match status" value="1"/>
</dbReference>
<reference evidence="6 7" key="2">
    <citation type="submission" date="2023-06" db="EMBL/GenBank/DDBJ databases">
        <title>Itaconate inhibition of nontuberculous mycobacteria.</title>
        <authorList>
            <person name="Breen P."/>
            <person name="Zimbric M."/>
            <person name="Caverly L."/>
        </authorList>
    </citation>
    <scope>NUCLEOTIDE SEQUENCE [LARGE SCALE GENOMIC DNA]</scope>
    <source>
        <strain evidence="6 7">FLAC1071</strain>
    </source>
</reference>
<proteinExistence type="inferred from homology"/>
<dbReference type="Proteomes" id="UP001529272">
    <property type="component" value="Unassembled WGS sequence"/>
</dbReference>
<dbReference type="PANTHER" id="PTHR47359:SF3">
    <property type="entry name" value="NLP_P60 DOMAIN-CONTAINING PROTEIN-RELATED"/>
    <property type="match status" value="1"/>
</dbReference>
<keyword evidence="3" id="KW-0378">Hydrolase</keyword>
<keyword evidence="7" id="KW-1185">Reference proteome</keyword>
<comment type="similarity">
    <text evidence="1">Belongs to the peptidase C40 family.</text>
</comment>
<keyword evidence="2" id="KW-0645">Protease</keyword>
<sequence>MPTRFGQADLARLDKAWVESGSADRSAFIRQAALDKADEVLNAERDRRSQARRAEAIARKHQTAVMTPVEAELFVAVAELIGRRTPYAWGGGSITGPSLGVSCFDDYGSARGAEAVGFDAGSLEQYLIFRAFQIEIPRTPQEQFRFGRPVTEPMAGDLVFTDEHMDAGVPHYVATYLGRGCIAEARQPGERITISALPVTGVHLRRIPPAQPGNH</sequence>
<evidence type="ECO:0000256" key="4">
    <source>
        <dbReference type="ARBA" id="ARBA00022807"/>
    </source>
</evidence>
<accession>A0ABT7P9C6</accession>
<dbReference type="Gene3D" id="3.90.1720.10">
    <property type="entry name" value="endopeptidase domain like (from Nostoc punctiforme)"/>
    <property type="match status" value="1"/>
</dbReference>
<evidence type="ECO:0000259" key="5">
    <source>
        <dbReference type="PROSITE" id="PS51935"/>
    </source>
</evidence>
<name>A0ABT7P9C6_MYCIT</name>
<keyword evidence="4" id="KW-0788">Thiol protease</keyword>
<evidence type="ECO:0000313" key="7">
    <source>
        <dbReference type="Proteomes" id="UP001529272"/>
    </source>
</evidence>
<dbReference type="InterPro" id="IPR000064">
    <property type="entry name" value="NLP_P60_dom"/>
</dbReference>
<dbReference type="PROSITE" id="PS51935">
    <property type="entry name" value="NLPC_P60"/>
    <property type="match status" value="1"/>
</dbReference>
<evidence type="ECO:0000256" key="1">
    <source>
        <dbReference type="ARBA" id="ARBA00007074"/>
    </source>
</evidence>
<dbReference type="Pfam" id="PF00877">
    <property type="entry name" value="NLPC_P60"/>
    <property type="match status" value="1"/>
</dbReference>